<evidence type="ECO:0000256" key="1">
    <source>
        <dbReference type="SAM" id="MobiDB-lite"/>
    </source>
</evidence>
<accession>A0A545AXM8</accession>
<protein>
    <submittedName>
        <fullName evidence="2">Uncharacterized protein</fullName>
    </submittedName>
</protein>
<evidence type="ECO:0000313" key="2">
    <source>
        <dbReference type="EMBL" id="TQS46093.1"/>
    </source>
</evidence>
<dbReference type="Proteomes" id="UP000317982">
    <property type="component" value="Unassembled WGS sequence"/>
</dbReference>
<reference evidence="2 3" key="1">
    <citation type="submission" date="2019-07" db="EMBL/GenBank/DDBJ databases">
        <title>Cryptosporangium phraense sp. nov., isolated from plant litter.</title>
        <authorList>
            <person name="Suriyachadkun C."/>
        </authorList>
    </citation>
    <scope>NUCLEOTIDE SEQUENCE [LARGE SCALE GENOMIC DNA]</scope>
    <source>
        <strain evidence="2 3">A-T 5661</strain>
    </source>
</reference>
<dbReference type="AlphaFoldDB" id="A0A545AXM8"/>
<organism evidence="2 3">
    <name type="scientific">Cryptosporangium phraense</name>
    <dbReference type="NCBI Taxonomy" id="2593070"/>
    <lineage>
        <taxon>Bacteria</taxon>
        <taxon>Bacillati</taxon>
        <taxon>Actinomycetota</taxon>
        <taxon>Actinomycetes</taxon>
        <taxon>Cryptosporangiales</taxon>
        <taxon>Cryptosporangiaceae</taxon>
        <taxon>Cryptosporangium</taxon>
    </lineage>
</organism>
<feature type="region of interest" description="Disordered" evidence="1">
    <location>
        <begin position="1"/>
        <end position="23"/>
    </location>
</feature>
<dbReference type="EMBL" id="VIRS01000003">
    <property type="protein sequence ID" value="TQS46093.1"/>
    <property type="molecule type" value="Genomic_DNA"/>
</dbReference>
<name>A0A545AXM8_9ACTN</name>
<proteinExistence type="predicted"/>
<dbReference type="InParanoid" id="A0A545AXM8"/>
<dbReference type="RefSeq" id="WP_142703500.1">
    <property type="nucleotide sequence ID" value="NZ_VIRS01000003.1"/>
</dbReference>
<sequence length="84" mass="9110">MELGARPAAGPTETFASDRESFDVDPAARTCSAAGSGRVPMCRTTLESTLMTHSTFAHRVVFDDHVIEDPRLDGFHEIASVTCR</sequence>
<comment type="caution">
    <text evidence="2">The sequence shown here is derived from an EMBL/GenBank/DDBJ whole genome shotgun (WGS) entry which is preliminary data.</text>
</comment>
<evidence type="ECO:0000313" key="3">
    <source>
        <dbReference type="Proteomes" id="UP000317982"/>
    </source>
</evidence>
<keyword evidence="3" id="KW-1185">Reference proteome</keyword>
<gene>
    <name evidence="2" type="ORF">FL583_06320</name>
</gene>